<dbReference type="AlphaFoldDB" id="A0A212FM78"/>
<dbReference type="KEGG" id="dpl:KGM_207141"/>
<proteinExistence type="predicted"/>
<dbReference type="CDD" id="cd13769">
    <property type="entry name" value="ApoLp-III_like"/>
    <property type="match status" value="1"/>
</dbReference>
<dbReference type="Pfam" id="PF07464">
    <property type="entry name" value="ApoLp-III"/>
    <property type="match status" value="1"/>
</dbReference>
<name>A0A212FM78_DANPL</name>
<dbReference type="OrthoDB" id="8115237at2759"/>
<dbReference type="GO" id="GO:0005576">
    <property type="term" value="C:extracellular region"/>
    <property type="evidence" value="ECO:0007669"/>
    <property type="project" value="InterPro"/>
</dbReference>
<evidence type="ECO:0000313" key="1">
    <source>
        <dbReference type="EMBL" id="OWR54858.1"/>
    </source>
</evidence>
<keyword evidence="2" id="KW-1185">Reference proteome</keyword>
<dbReference type="eggNOG" id="ENOG502RWV3">
    <property type="taxonomic scope" value="Eukaryota"/>
</dbReference>
<accession>A0A212FM78</accession>
<dbReference type="STRING" id="278856.A0A212FM78"/>
<dbReference type="GO" id="GO:0006869">
    <property type="term" value="P:lipid transport"/>
    <property type="evidence" value="ECO:0007669"/>
    <property type="project" value="InterPro"/>
</dbReference>
<dbReference type="GO" id="GO:0008289">
    <property type="term" value="F:lipid binding"/>
    <property type="evidence" value="ECO:0007669"/>
    <property type="project" value="InterPro"/>
</dbReference>
<reference evidence="1 2" key="1">
    <citation type="journal article" date="2011" name="Cell">
        <title>The monarch butterfly genome yields insights into long-distance migration.</title>
        <authorList>
            <person name="Zhan S."/>
            <person name="Merlin C."/>
            <person name="Boore J.L."/>
            <person name="Reppert S.M."/>
        </authorList>
    </citation>
    <scope>NUCLEOTIDE SEQUENCE [LARGE SCALE GENOMIC DNA]</scope>
    <source>
        <strain evidence="1">F-2</strain>
    </source>
</reference>
<evidence type="ECO:0000313" key="2">
    <source>
        <dbReference type="Proteomes" id="UP000007151"/>
    </source>
</evidence>
<sequence>MAKFIVVIFACLALASAGLVRRDAPNMFDEWQKHAQEFQKIFNDQLNALTSSKNTEEFNKVLKEGSESVLSQISALSGSLQSALKEANGKAKEALEQAQANLQRTAEDLRKSHPEVEQQANALKAKLQDAVSKTVSETQKLVKEVSANIEQTNQKLTPKIKEAYDDFVKQAEDVQKKLHEAANKQ</sequence>
<dbReference type="SMR" id="A0A212FM78"/>
<gene>
    <name evidence="1" type="ORF">KGM_207141</name>
</gene>
<dbReference type="Proteomes" id="UP000007151">
    <property type="component" value="Unassembled WGS sequence"/>
</dbReference>
<organism evidence="1 2">
    <name type="scientific">Danaus plexippus plexippus</name>
    <dbReference type="NCBI Taxonomy" id="278856"/>
    <lineage>
        <taxon>Eukaryota</taxon>
        <taxon>Metazoa</taxon>
        <taxon>Ecdysozoa</taxon>
        <taxon>Arthropoda</taxon>
        <taxon>Hexapoda</taxon>
        <taxon>Insecta</taxon>
        <taxon>Pterygota</taxon>
        <taxon>Neoptera</taxon>
        <taxon>Endopterygota</taxon>
        <taxon>Lepidoptera</taxon>
        <taxon>Glossata</taxon>
        <taxon>Ditrysia</taxon>
        <taxon>Papilionoidea</taxon>
        <taxon>Nymphalidae</taxon>
        <taxon>Danainae</taxon>
        <taxon>Danaini</taxon>
        <taxon>Danaina</taxon>
        <taxon>Danaus</taxon>
        <taxon>Danaus</taxon>
    </lineage>
</organism>
<dbReference type="InterPro" id="IPR010009">
    <property type="entry name" value="ApoLp-III"/>
</dbReference>
<comment type="caution">
    <text evidence="1">The sequence shown here is derived from an EMBL/GenBank/DDBJ whole genome shotgun (WGS) entry which is preliminary data.</text>
</comment>
<dbReference type="SUPFAM" id="SSF47857">
    <property type="entry name" value="Apolipophorin-III"/>
    <property type="match status" value="1"/>
</dbReference>
<dbReference type="EMBL" id="AGBW02007654">
    <property type="protein sequence ID" value="OWR54858.1"/>
    <property type="molecule type" value="Genomic_DNA"/>
</dbReference>
<dbReference type="Gene3D" id="1.20.120.20">
    <property type="entry name" value="Apolipoprotein"/>
    <property type="match status" value="1"/>
</dbReference>
<protein>
    <submittedName>
        <fullName evidence="1">Apolipophorin-III</fullName>
    </submittedName>
</protein>